<dbReference type="AlphaFoldDB" id="A0A0A9CHI2"/>
<feature type="region of interest" description="Disordered" evidence="1">
    <location>
        <begin position="52"/>
        <end position="72"/>
    </location>
</feature>
<organism evidence="2">
    <name type="scientific">Arundo donax</name>
    <name type="common">Giant reed</name>
    <name type="synonym">Donax arundinaceus</name>
    <dbReference type="NCBI Taxonomy" id="35708"/>
    <lineage>
        <taxon>Eukaryota</taxon>
        <taxon>Viridiplantae</taxon>
        <taxon>Streptophyta</taxon>
        <taxon>Embryophyta</taxon>
        <taxon>Tracheophyta</taxon>
        <taxon>Spermatophyta</taxon>
        <taxon>Magnoliopsida</taxon>
        <taxon>Liliopsida</taxon>
        <taxon>Poales</taxon>
        <taxon>Poaceae</taxon>
        <taxon>PACMAD clade</taxon>
        <taxon>Arundinoideae</taxon>
        <taxon>Arundineae</taxon>
        <taxon>Arundo</taxon>
    </lineage>
</organism>
<evidence type="ECO:0000256" key="1">
    <source>
        <dbReference type="SAM" id="MobiDB-lite"/>
    </source>
</evidence>
<protein>
    <submittedName>
        <fullName evidence="2">Uncharacterized protein</fullName>
    </submittedName>
</protein>
<reference evidence="2" key="1">
    <citation type="submission" date="2014-09" db="EMBL/GenBank/DDBJ databases">
        <authorList>
            <person name="Magalhaes I.L.F."/>
            <person name="Oliveira U."/>
            <person name="Santos F.R."/>
            <person name="Vidigal T.H.D.A."/>
            <person name="Brescovit A.D."/>
            <person name="Santos A.J."/>
        </authorList>
    </citation>
    <scope>NUCLEOTIDE SEQUENCE</scope>
    <source>
        <tissue evidence="2">Shoot tissue taken approximately 20 cm above the soil surface</tissue>
    </source>
</reference>
<evidence type="ECO:0000313" key="2">
    <source>
        <dbReference type="EMBL" id="JAD70972.1"/>
    </source>
</evidence>
<accession>A0A0A9CHI2</accession>
<name>A0A0A9CHI2_ARUDO</name>
<reference evidence="2" key="2">
    <citation type="journal article" date="2015" name="Data Brief">
        <title>Shoot transcriptome of the giant reed, Arundo donax.</title>
        <authorList>
            <person name="Barrero R.A."/>
            <person name="Guerrero F.D."/>
            <person name="Moolhuijzen P."/>
            <person name="Goolsby J.A."/>
            <person name="Tidwell J."/>
            <person name="Bellgard S.E."/>
            <person name="Bellgard M.I."/>
        </authorList>
    </citation>
    <scope>NUCLEOTIDE SEQUENCE</scope>
    <source>
        <tissue evidence="2">Shoot tissue taken approximately 20 cm above the soil surface</tissue>
    </source>
</reference>
<sequence length="72" mass="8061">MRRIRLRLRAKDDASRADVVDGAKGHLTAGAMLPGMQGHDPVTKSRREVVRQSTPRLQAEDSRWQAQLGAFH</sequence>
<proteinExistence type="predicted"/>
<dbReference type="EMBL" id="GBRH01226923">
    <property type="protein sequence ID" value="JAD70972.1"/>
    <property type="molecule type" value="Transcribed_RNA"/>
</dbReference>